<dbReference type="PATRIC" id="fig|36807.3.peg.1639"/>
<dbReference type="EMBL" id="LRAD01000032">
    <property type="protein sequence ID" value="KXZ60537.1"/>
    <property type="molecule type" value="Genomic_DNA"/>
</dbReference>
<name>A0A150HEI4_9MICO</name>
<reference evidence="2 3" key="1">
    <citation type="submission" date="2016-01" db="EMBL/GenBank/DDBJ databases">
        <title>Draft genome sequences of Microbacterium laevaniformans LCDC 91-0039 and the type strain of Microbacterium hominis LCDC 84-209.</title>
        <authorList>
            <person name="Bernier A.-M."/>
            <person name="Bernard K."/>
        </authorList>
    </citation>
    <scope>NUCLEOTIDE SEQUENCE [LARGE SCALE GENOMIC DNA]</scope>
    <source>
        <strain evidence="2 3">LCDC 91-0039</strain>
    </source>
</reference>
<dbReference type="STRING" id="36807.Mlaev_01618"/>
<dbReference type="RefSeq" id="WP_061682999.1">
    <property type="nucleotide sequence ID" value="NZ_LRAD01000032.1"/>
</dbReference>
<keyword evidence="1" id="KW-1133">Transmembrane helix</keyword>
<feature type="transmembrane region" description="Helical" evidence="1">
    <location>
        <begin position="108"/>
        <end position="129"/>
    </location>
</feature>
<keyword evidence="1" id="KW-0812">Transmembrane</keyword>
<feature type="transmembrane region" description="Helical" evidence="1">
    <location>
        <begin position="42"/>
        <end position="60"/>
    </location>
</feature>
<dbReference type="AlphaFoldDB" id="A0A150HEI4"/>
<sequence>MNDLHNLLPLAVGMLLSPLPIVAIVAIVLAPRGRSCAPVYTAAYTLVAVAATGLGALGAARASASTGPAAQMVSLILAIVLGLGFTVFAVVSWLSRPKDGKPATGPKWLAAIDSVTPLSAAGLGLVMAATNTKNIPLELKAGALIGEAHLAPLAAVGLCLAVAVAGSLLLVVPALIQLTGTARVLSALQSLKSQLITHNAAMMTVLFAILAANELAQVIHRLAA</sequence>
<evidence type="ECO:0000313" key="3">
    <source>
        <dbReference type="Proteomes" id="UP000075357"/>
    </source>
</evidence>
<feature type="transmembrane region" description="Helical" evidence="1">
    <location>
        <begin position="150"/>
        <end position="176"/>
    </location>
</feature>
<accession>A0A150HEI4</accession>
<comment type="caution">
    <text evidence="2">The sequence shown here is derived from an EMBL/GenBank/DDBJ whole genome shotgun (WGS) entry which is preliminary data.</text>
</comment>
<dbReference type="Pfam" id="PF11139">
    <property type="entry name" value="SfLAP"/>
    <property type="match status" value="1"/>
</dbReference>
<gene>
    <name evidence="2" type="ORF">Mlaev_01618</name>
</gene>
<feature type="transmembrane region" description="Helical" evidence="1">
    <location>
        <begin position="7"/>
        <end position="30"/>
    </location>
</feature>
<evidence type="ECO:0008006" key="4">
    <source>
        <dbReference type="Google" id="ProtNLM"/>
    </source>
</evidence>
<keyword evidence="1" id="KW-0472">Membrane</keyword>
<proteinExistence type="predicted"/>
<protein>
    <recommendedName>
        <fullName evidence="4">GAP family protein</fullName>
    </recommendedName>
</protein>
<evidence type="ECO:0000313" key="2">
    <source>
        <dbReference type="EMBL" id="KXZ60537.1"/>
    </source>
</evidence>
<dbReference type="InterPro" id="IPR021315">
    <property type="entry name" value="Gap/Sap"/>
</dbReference>
<dbReference type="Proteomes" id="UP000075357">
    <property type="component" value="Unassembled WGS sequence"/>
</dbReference>
<feature type="transmembrane region" description="Helical" evidence="1">
    <location>
        <begin position="72"/>
        <end position="96"/>
    </location>
</feature>
<evidence type="ECO:0000256" key="1">
    <source>
        <dbReference type="SAM" id="Phobius"/>
    </source>
</evidence>
<keyword evidence="3" id="KW-1185">Reference proteome</keyword>
<organism evidence="2 3">
    <name type="scientific">Microbacterium laevaniformans</name>
    <dbReference type="NCBI Taxonomy" id="36807"/>
    <lineage>
        <taxon>Bacteria</taxon>
        <taxon>Bacillati</taxon>
        <taxon>Actinomycetota</taxon>
        <taxon>Actinomycetes</taxon>
        <taxon>Micrococcales</taxon>
        <taxon>Microbacteriaceae</taxon>
        <taxon>Microbacterium</taxon>
    </lineage>
</organism>